<dbReference type="Proteomes" id="UP000003656">
    <property type="component" value="Unassembled WGS sequence"/>
</dbReference>
<dbReference type="AlphaFoldDB" id="D1NT85"/>
<proteinExistence type="predicted"/>
<sequence>MRHHTRSWPNFSRASGRILQRIFPQPTQPLPSHDAKAWHNGQV</sequence>
<evidence type="ECO:0000313" key="2">
    <source>
        <dbReference type="EMBL" id="EFA23887.1"/>
    </source>
</evidence>
<accession>D1NT85</accession>
<name>D1NT85_9BIFI</name>
<gene>
    <name evidence="2" type="ORF">BIFGAL_02997</name>
</gene>
<feature type="region of interest" description="Disordered" evidence="1">
    <location>
        <begin position="21"/>
        <end position="43"/>
    </location>
</feature>
<evidence type="ECO:0000313" key="3">
    <source>
        <dbReference type="Proteomes" id="UP000003656"/>
    </source>
</evidence>
<dbReference type="EMBL" id="ABXB03000001">
    <property type="protein sequence ID" value="EFA23887.1"/>
    <property type="molecule type" value="Genomic_DNA"/>
</dbReference>
<comment type="caution">
    <text evidence="2">The sequence shown here is derived from an EMBL/GenBank/DDBJ whole genome shotgun (WGS) entry which is preliminary data.</text>
</comment>
<reference evidence="2 3" key="1">
    <citation type="submission" date="2009-11" db="EMBL/GenBank/DDBJ databases">
        <authorList>
            <person name="Weinstock G."/>
            <person name="Sodergren E."/>
            <person name="Clifton S."/>
            <person name="Fulton L."/>
            <person name="Fulton B."/>
            <person name="Courtney L."/>
            <person name="Fronick C."/>
            <person name="Harrison M."/>
            <person name="Strong C."/>
            <person name="Farmer C."/>
            <person name="Delahaunty K."/>
            <person name="Markovic C."/>
            <person name="Hall O."/>
            <person name="Minx P."/>
            <person name="Tomlinson C."/>
            <person name="Mitreva M."/>
            <person name="Nelson J."/>
            <person name="Hou S."/>
            <person name="Wollam A."/>
            <person name="Pepin K.H."/>
            <person name="Johnson M."/>
            <person name="Bhonagiri V."/>
            <person name="Nash W.E."/>
            <person name="Warren W."/>
            <person name="Chinwalla A."/>
            <person name="Mardis E.R."/>
            <person name="Wilson R.K."/>
        </authorList>
    </citation>
    <scope>NUCLEOTIDE SEQUENCE [LARGE SCALE GENOMIC DNA]</scope>
    <source>
        <strain evidence="2 3">DSM 20093</strain>
    </source>
</reference>
<protein>
    <submittedName>
        <fullName evidence="2">Uncharacterized protein</fullName>
    </submittedName>
</protein>
<organism evidence="2 3">
    <name type="scientific">Bifidobacterium gallicum DSM 20093 = LMG 11596</name>
    <dbReference type="NCBI Taxonomy" id="561180"/>
    <lineage>
        <taxon>Bacteria</taxon>
        <taxon>Bacillati</taxon>
        <taxon>Actinomycetota</taxon>
        <taxon>Actinomycetes</taxon>
        <taxon>Bifidobacteriales</taxon>
        <taxon>Bifidobacteriaceae</taxon>
        <taxon>Bifidobacterium</taxon>
    </lineage>
</organism>
<dbReference type="STRING" id="561180.BIFGAL_02997"/>
<evidence type="ECO:0000256" key="1">
    <source>
        <dbReference type="SAM" id="MobiDB-lite"/>
    </source>
</evidence>